<name>A0ABW9LYS4_9MYCO</name>
<dbReference type="PANTHER" id="PTHR36509">
    <property type="entry name" value="BLL3101 PROTEIN"/>
    <property type="match status" value="1"/>
</dbReference>
<feature type="compositionally biased region" description="Low complexity" evidence="1">
    <location>
        <begin position="39"/>
        <end position="55"/>
    </location>
</feature>
<feature type="signal peptide" evidence="2">
    <location>
        <begin position="1"/>
        <end position="28"/>
    </location>
</feature>
<dbReference type="Pfam" id="PF06863">
    <property type="entry name" value="DUF1254"/>
    <property type="match status" value="1"/>
</dbReference>
<evidence type="ECO:0000313" key="5">
    <source>
        <dbReference type="EMBL" id="MFN6551561.1"/>
    </source>
</evidence>
<keyword evidence="6" id="KW-1185">Reference proteome</keyword>
<sequence>MDVQLTRRGALRTAGLAAATAGVATALAACSTGKDEADTSGSTSSPAPGAPNAPAQAEKLTQPASGVGMFPGYAQTIAQFAYVWGWPMVNMLNRRSKITQAPHPGLLNGVLPAAPQGRLGMLSDYIDPAETFVTCPNQDVVYGLAYFSLDDQPVIAQVPDFGDRFWVYALYDARTDQFGELGKPYGTKPGFYLLAGPNWKGDAPDGVQAVIRSSTSLANAIPRVFMDDTPEDRAAIQSVINQIDIYPLSDFDGKMKTTDWAKAPVIPGPPADAGGGETKWVVPEQFFDQIGTILDQVAPLPGEEALYAQMRSVLDSANQNPDIKKVLVDTAVATERDVIGPFFQWAHNGRPAGNGWNRSTNNAQFGIDYFDRTGTSRSNMFDNRPTETQYFYTDNDATGAPMVGEKSYKVTFPAGQEPPVKGFWSLTLYNDKHLFHPNDLKRYSLGTKNKNLKRNPDGSLTLYAGAKSPGPDNESNWLPAPNGPFSLYIRAYWGEPGITEGTWKPPAIEVV</sequence>
<evidence type="ECO:0000259" key="3">
    <source>
        <dbReference type="Pfam" id="PF06742"/>
    </source>
</evidence>
<dbReference type="InterPro" id="IPR037049">
    <property type="entry name" value="DUF1214_C_sf"/>
</dbReference>
<dbReference type="InterPro" id="IPR006311">
    <property type="entry name" value="TAT_signal"/>
</dbReference>
<gene>
    <name evidence="5" type="ORF">ACK4CP_14240</name>
</gene>
<comment type="caution">
    <text evidence="5">The sequence shown here is derived from an EMBL/GenBank/DDBJ whole genome shotgun (WGS) entry which is preliminary data.</text>
</comment>
<reference evidence="5 6" key="1">
    <citation type="submission" date="2024-12" db="EMBL/GenBank/DDBJ databases">
        <title>The coexistence of Mycolicibacterium septicum and Mycolicibacterium nivoides in clinical samples.</title>
        <authorList>
            <person name="Wang C."/>
            <person name="Feng Y."/>
            <person name="Zong Z."/>
        </authorList>
    </citation>
    <scope>NUCLEOTIDE SEQUENCE [LARGE SCALE GENOMIC DNA]</scope>
    <source>
        <strain evidence="5 6">120310</strain>
    </source>
</reference>
<feature type="domain" description="DUF1254" evidence="4">
    <location>
        <begin position="118"/>
        <end position="247"/>
    </location>
</feature>
<dbReference type="Gene3D" id="2.60.120.600">
    <property type="entry name" value="Domain of unknown function DUF1214, C-terminal domain"/>
    <property type="match status" value="1"/>
</dbReference>
<feature type="chain" id="PRO_5047150117" evidence="2">
    <location>
        <begin position="29"/>
        <end position="511"/>
    </location>
</feature>
<evidence type="ECO:0000259" key="4">
    <source>
        <dbReference type="Pfam" id="PF06863"/>
    </source>
</evidence>
<evidence type="ECO:0000313" key="6">
    <source>
        <dbReference type="Proteomes" id="UP001635817"/>
    </source>
</evidence>
<dbReference type="Proteomes" id="UP001635817">
    <property type="component" value="Unassembled WGS sequence"/>
</dbReference>
<evidence type="ECO:0000256" key="2">
    <source>
        <dbReference type="SAM" id="SignalP"/>
    </source>
</evidence>
<organism evidence="5 6">
    <name type="scientific">Mycolicibacterium septicum</name>
    <dbReference type="NCBI Taxonomy" id="98668"/>
    <lineage>
        <taxon>Bacteria</taxon>
        <taxon>Bacillati</taxon>
        <taxon>Actinomycetota</taxon>
        <taxon>Actinomycetes</taxon>
        <taxon>Mycobacteriales</taxon>
        <taxon>Mycobacteriaceae</taxon>
        <taxon>Mycolicibacterium</taxon>
    </lineage>
</organism>
<dbReference type="Gene3D" id="2.60.40.1610">
    <property type="entry name" value="Domain of unknown function DUF1254"/>
    <property type="match status" value="1"/>
</dbReference>
<dbReference type="PROSITE" id="PS51257">
    <property type="entry name" value="PROKAR_LIPOPROTEIN"/>
    <property type="match status" value="1"/>
</dbReference>
<dbReference type="InterPro" id="IPR010679">
    <property type="entry name" value="DUF1254"/>
</dbReference>
<dbReference type="InterPro" id="IPR037050">
    <property type="entry name" value="DUF1254_sf"/>
</dbReference>
<dbReference type="Pfam" id="PF06742">
    <property type="entry name" value="DUF1214"/>
    <property type="match status" value="1"/>
</dbReference>
<dbReference type="PROSITE" id="PS51318">
    <property type="entry name" value="TAT"/>
    <property type="match status" value="1"/>
</dbReference>
<protein>
    <submittedName>
        <fullName evidence="5">DUF1254 domain-containing protein</fullName>
    </submittedName>
</protein>
<dbReference type="PANTHER" id="PTHR36509:SF2">
    <property type="entry name" value="BLL3101 PROTEIN"/>
    <property type="match status" value="1"/>
</dbReference>
<keyword evidence="2" id="KW-0732">Signal</keyword>
<dbReference type="RefSeq" id="WP_409550196.1">
    <property type="nucleotide sequence ID" value="NZ_JBKBDE010000004.1"/>
</dbReference>
<dbReference type="SUPFAM" id="SSF160935">
    <property type="entry name" value="VPA0735-like"/>
    <property type="match status" value="1"/>
</dbReference>
<proteinExistence type="predicted"/>
<dbReference type="EMBL" id="JBKBDE010000004">
    <property type="protein sequence ID" value="MFN6551561.1"/>
    <property type="molecule type" value="Genomic_DNA"/>
</dbReference>
<evidence type="ECO:0000256" key="1">
    <source>
        <dbReference type="SAM" id="MobiDB-lite"/>
    </source>
</evidence>
<dbReference type="InterPro" id="IPR010621">
    <property type="entry name" value="DUF1214"/>
</dbReference>
<feature type="domain" description="DUF1214" evidence="3">
    <location>
        <begin position="387"/>
        <end position="494"/>
    </location>
</feature>
<accession>A0ABW9LYS4</accession>
<feature type="region of interest" description="Disordered" evidence="1">
    <location>
        <begin position="33"/>
        <end position="56"/>
    </location>
</feature>